<evidence type="ECO:0000313" key="1">
    <source>
        <dbReference type="EMBL" id="TVS84064.1"/>
    </source>
</evidence>
<dbReference type="Proteomes" id="UP000320513">
    <property type="component" value="Unassembled WGS sequence"/>
</dbReference>
<dbReference type="RefSeq" id="WP_144955620.1">
    <property type="nucleotide sequence ID" value="NZ_VMQU01000128.1"/>
</dbReference>
<protein>
    <submittedName>
        <fullName evidence="1">Uncharacterized protein</fullName>
    </submittedName>
</protein>
<organism evidence="1 2">
    <name type="scientific">Mycobacterium helveticum</name>
    <dbReference type="NCBI Taxonomy" id="2592811"/>
    <lineage>
        <taxon>Bacteria</taxon>
        <taxon>Bacillati</taxon>
        <taxon>Actinomycetota</taxon>
        <taxon>Actinomycetes</taxon>
        <taxon>Mycobacteriales</taxon>
        <taxon>Mycobacteriaceae</taxon>
        <taxon>Mycobacterium</taxon>
    </lineage>
</organism>
<dbReference type="EMBL" id="VMQU01000128">
    <property type="protein sequence ID" value="TVS84064.1"/>
    <property type="molecule type" value="Genomic_DNA"/>
</dbReference>
<gene>
    <name evidence="1" type="ORF">FPZ47_22485</name>
</gene>
<evidence type="ECO:0000313" key="2">
    <source>
        <dbReference type="Proteomes" id="UP000320513"/>
    </source>
</evidence>
<reference evidence="1 2" key="1">
    <citation type="submission" date="2019-07" db="EMBL/GenBank/DDBJ databases">
        <title>New Mycobacterium species.</title>
        <authorList>
            <person name="Tortoli E."/>
            <person name="Ghielmetti G."/>
            <person name="Friedel U."/>
            <person name="Trovato A."/>
        </authorList>
    </citation>
    <scope>NUCLEOTIDE SEQUENCE [LARGE SCALE GENOMIC DNA]</scope>
    <source>
        <strain evidence="1 2">16-83</strain>
    </source>
</reference>
<dbReference type="AlphaFoldDB" id="A0A557XEP6"/>
<keyword evidence="2" id="KW-1185">Reference proteome</keyword>
<dbReference type="OrthoDB" id="4737969at2"/>
<name>A0A557XEP6_9MYCO</name>
<sequence length="71" mass="7745">MAAFRVIDPHGTVVATRNFAGAEAAHAWFLGLIAGDSELGWRLEVDDDGRWAFFDDTQGFTAPVSRHPRSG</sequence>
<proteinExistence type="predicted"/>
<accession>A0A557XEP6</accession>
<comment type="caution">
    <text evidence="1">The sequence shown here is derived from an EMBL/GenBank/DDBJ whole genome shotgun (WGS) entry which is preliminary data.</text>
</comment>